<dbReference type="HOGENOM" id="CLU_3115981_0_0_3"/>
<protein>
    <submittedName>
        <fullName evidence="1">Uncharacterized protein</fullName>
    </submittedName>
</protein>
<evidence type="ECO:0000313" key="1">
    <source>
        <dbReference type="EMBL" id="AFY95328.1"/>
    </source>
</evidence>
<reference evidence="1 2" key="1">
    <citation type="submission" date="2012-05" db="EMBL/GenBank/DDBJ databases">
        <title>Finished chromosome of genome of Chamaesiphon sp. PCC 6605.</title>
        <authorList>
            <consortium name="US DOE Joint Genome Institute"/>
            <person name="Gugger M."/>
            <person name="Coursin T."/>
            <person name="Rippka R."/>
            <person name="Tandeau De Marsac N."/>
            <person name="Huntemann M."/>
            <person name="Wei C.-L."/>
            <person name="Han J."/>
            <person name="Detter J.C."/>
            <person name="Han C."/>
            <person name="Tapia R."/>
            <person name="Chen A."/>
            <person name="Kyrpides N."/>
            <person name="Mavromatis K."/>
            <person name="Markowitz V."/>
            <person name="Szeto E."/>
            <person name="Ivanova N."/>
            <person name="Pagani I."/>
            <person name="Pati A."/>
            <person name="Goodwin L."/>
            <person name="Nordberg H.P."/>
            <person name="Cantor M.N."/>
            <person name="Hua S.X."/>
            <person name="Woyke T."/>
            <person name="Kerfeld C.A."/>
        </authorList>
    </citation>
    <scope>NUCLEOTIDE SEQUENCE [LARGE SCALE GENOMIC DNA]</scope>
    <source>
        <strain evidence="2">ATCC 27169 / PCC 6605</strain>
    </source>
</reference>
<keyword evidence="2" id="KW-1185">Reference proteome</keyword>
<name>K9UL04_CHAP6</name>
<accession>K9UL04</accession>
<dbReference type="KEGG" id="cmp:Cha6605_4395"/>
<gene>
    <name evidence="1" type="ORF">Cha6605_4395</name>
</gene>
<dbReference type="AlphaFoldDB" id="K9UL04"/>
<sequence>MLAEKAKCPAIVDRSAGSNMLVATNNCDGSNPNFPSVRDRGIAATAANCE</sequence>
<proteinExistence type="predicted"/>
<organism evidence="1 2">
    <name type="scientific">Chamaesiphon minutus (strain ATCC 27169 / PCC 6605)</name>
    <dbReference type="NCBI Taxonomy" id="1173020"/>
    <lineage>
        <taxon>Bacteria</taxon>
        <taxon>Bacillati</taxon>
        <taxon>Cyanobacteriota</taxon>
        <taxon>Cyanophyceae</taxon>
        <taxon>Gomontiellales</taxon>
        <taxon>Chamaesiphonaceae</taxon>
        <taxon>Chamaesiphon</taxon>
    </lineage>
</organism>
<dbReference type="Proteomes" id="UP000010366">
    <property type="component" value="Chromosome"/>
</dbReference>
<evidence type="ECO:0000313" key="2">
    <source>
        <dbReference type="Proteomes" id="UP000010366"/>
    </source>
</evidence>
<dbReference type="EMBL" id="CP003600">
    <property type="protein sequence ID" value="AFY95328.1"/>
    <property type="molecule type" value="Genomic_DNA"/>
</dbReference>
<dbReference type="STRING" id="1173020.Cha6605_4395"/>